<dbReference type="PROSITE" id="PS00478">
    <property type="entry name" value="LIM_DOMAIN_1"/>
    <property type="match status" value="1"/>
</dbReference>
<evidence type="ECO:0000313" key="7">
    <source>
        <dbReference type="Proteomes" id="UP000230423"/>
    </source>
</evidence>
<dbReference type="GO" id="GO:0046872">
    <property type="term" value="F:metal ion binding"/>
    <property type="evidence" value="ECO:0007669"/>
    <property type="project" value="UniProtKB-KW"/>
</dbReference>
<feature type="domain" description="LIM zinc-binding" evidence="5">
    <location>
        <begin position="64"/>
        <end position="126"/>
    </location>
</feature>
<dbReference type="Pfam" id="PF00412">
    <property type="entry name" value="LIM"/>
    <property type="match status" value="2"/>
</dbReference>
<dbReference type="SMART" id="SM00132">
    <property type="entry name" value="LIM"/>
    <property type="match status" value="2"/>
</dbReference>
<dbReference type="GO" id="GO:0045216">
    <property type="term" value="P:cell-cell junction organization"/>
    <property type="evidence" value="ECO:0007669"/>
    <property type="project" value="TreeGrafter"/>
</dbReference>
<dbReference type="OrthoDB" id="20689at2759"/>
<protein>
    <submittedName>
        <fullName evidence="6">LIM domain protein</fullName>
    </submittedName>
</protein>
<dbReference type="EMBL" id="KZ345156">
    <property type="protein sequence ID" value="PIO75297.1"/>
    <property type="molecule type" value="Genomic_DNA"/>
</dbReference>
<dbReference type="GO" id="GO:0005737">
    <property type="term" value="C:cytoplasm"/>
    <property type="evidence" value="ECO:0007669"/>
    <property type="project" value="TreeGrafter"/>
</dbReference>
<keyword evidence="2 4" id="KW-0862">Zinc</keyword>
<dbReference type="Proteomes" id="UP000230423">
    <property type="component" value="Unassembled WGS sequence"/>
</dbReference>
<evidence type="ECO:0000313" key="6">
    <source>
        <dbReference type="EMBL" id="PIO75297.1"/>
    </source>
</evidence>
<keyword evidence="1 4" id="KW-0479">Metal-binding</keyword>
<sequence>MVIKISVHGRQLVEQDDLLRINNDFYHAYHFHCADCKLEVALTGEARQLMKDWYCQRCFDKRCETCASCHKAIDSQREQSVVALGKKFHVEHFRCMKCDVAFMGRQHYEHNGKAYCEEDFVQVNER</sequence>
<dbReference type="PROSITE" id="PS50023">
    <property type="entry name" value="LIM_DOMAIN_2"/>
    <property type="match status" value="1"/>
</dbReference>
<dbReference type="GO" id="GO:0098609">
    <property type="term" value="P:cell-cell adhesion"/>
    <property type="evidence" value="ECO:0007669"/>
    <property type="project" value="TreeGrafter"/>
</dbReference>
<organism evidence="6 7">
    <name type="scientific">Teladorsagia circumcincta</name>
    <name type="common">Brown stomach worm</name>
    <name type="synonym">Ostertagia circumcincta</name>
    <dbReference type="NCBI Taxonomy" id="45464"/>
    <lineage>
        <taxon>Eukaryota</taxon>
        <taxon>Metazoa</taxon>
        <taxon>Ecdysozoa</taxon>
        <taxon>Nematoda</taxon>
        <taxon>Chromadorea</taxon>
        <taxon>Rhabditida</taxon>
        <taxon>Rhabditina</taxon>
        <taxon>Rhabditomorpha</taxon>
        <taxon>Strongyloidea</taxon>
        <taxon>Trichostrongylidae</taxon>
        <taxon>Teladorsagia</taxon>
    </lineage>
</organism>
<reference evidence="6 7" key="1">
    <citation type="submission" date="2015-09" db="EMBL/GenBank/DDBJ databases">
        <title>Draft genome of the parasitic nematode Teladorsagia circumcincta isolate WARC Sus (inbred).</title>
        <authorList>
            <person name="Mitreva M."/>
        </authorList>
    </citation>
    <scope>NUCLEOTIDE SEQUENCE [LARGE SCALE GENOMIC DNA]</scope>
    <source>
        <strain evidence="6 7">S</strain>
    </source>
</reference>
<dbReference type="InterPro" id="IPR017351">
    <property type="entry name" value="PINCH-1-4-like"/>
</dbReference>
<dbReference type="GO" id="GO:2001046">
    <property type="term" value="P:positive regulation of integrin-mediated signaling pathway"/>
    <property type="evidence" value="ECO:0007669"/>
    <property type="project" value="TreeGrafter"/>
</dbReference>
<dbReference type="GO" id="GO:1900026">
    <property type="term" value="P:positive regulation of substrate adhesion-dependent cell spreading"/>
    <property type="evidence" value="ECO:0007669"/>
    <property type="project" value="TreeGrafter"/>
</dbReference>
<evidence type="ECO:0000259" key="5">
    <source>
        <dbReference type="PROSITE" id="PS50023"/>
    </source>
</evidence>
<evidence type="ECO:0000256" key="2">
    <source>
        <dbReference type="ARBA" id="ARBA00022833"/>
    </source>
</evidence>
<evidence type="ECO:0000256" key="4">
    <source>
        <dbReference type="PROSITE-ProRule" id="PRU00125"/>
    </source>
</evidence>
<dbReference type="AlphaFoldDB" id="A0A2G9UYJ0"/>
<dbReference type="InterPro" id="IPR001781">
    <property type="entry name" value="Znf_LIM"/>
</dbReference>
<proteinExistence type="predicted"/>
<evidence type="ECO:0000256" key="1">
    <source>
        <dbReference type="ARBA" id="ARBA00022723"/>
    </source>
</evidence>
<accession>A0A2G9UYJ0</accession>
<dbReference type="GO" id="GO:0005925">
    <property type="term" value="C:focal adhesion"/>
    <property type="evidence" value="ECO:0007669"/>
    <property type="project" value="TreeGrafter"/>
</dbReference>
<keyword evidence="7" id="KW-1185">Reference proteome</keyword>
<dbReference type="PANTHER" id="PTHR24210:SF7">
    <property type="entry name" value="LIM DOMAIN-CONTAINING PROTEIN PIN-2"/>
    <property type="match status" value="1"/>
</dbReference>
<gene>
    <name evidence="6" type="ORF">TELCIR_02669</name>
</gene>
<keyword evidence="3 4" id="KW-0440">LIM domain</keyword>
<dbReference type="SUPFAM" id="SSF57716">
    <property type="entry name" value="Glucocorticoid receptor-like (DNA-binding domain)"/>
    <property type="match status" value="2"/>
</dbReference>
<dbReference type="PANTHER" id="PTHR24210">
    <property type="entry name" value="LIM DOMAIN-CONTAINING PROTEIN"/>
    <property type="match status" value="1"/>
</dbReference>
<name>A0A2G9UYJ0_TELCI</name>
<dbReference type="GO" id="GO:0005911">
    <property type="term" value="C:cell-cell junction"/>
    <property type="evidence" value="ECO:0007669"/>
    <property type="project" value="TreeGrafter"/>
</dbReference>
<dbReference type="Gene3D" id="2.10.110.10">
    <property type="entry name" value="Cysteine Rich Protein"/>
    <property type="match status" value="2"/>
</dbReference>
<evidence type="ECO:0000256" key="3">
    <source>
        <dbReference type="ARBA" id="ARBA00023038"/>
    </source>
</evidence>